<protein>
    <recommendedName>
        <fullName evidence="3">UNC-45/Cro1/She4 central domain-containing protein</fullName>
    </recommendedName>
</protein>
<accession>A0AA39R297</accession>
<keyword evidence="5" id="KW-1185">Reference proteome</keyword>
<dbReference type="InterPro" id="IPR016024">
    <property type="entry name" value="ARM-type_fold"/>
</dbReference>
<gene>
    <name evidence="4" type="ORF">JMJ35_005427</name>
</gene>
<dbReference type="Pfam" id="PF11701">
    <property type="entry name" value="UNC45-central"/>
    <property type="match status" value="1"/>
</dbReference>
<dbReference type="InterPro" id="IPR011989">
    <property type="entry name" value="ARM-like"/>
</dbReference>
<organism evidence="4 5">
    <name type="scientific">Cladonia borealis</name>
    <dbReference type="NCBI Taxonomy" id="184061"/>
    <lineage>
        <taxon>Eukaryota</taxon>
        <taxon>Fungi</taxon>
        <taxon>Dikarya</taxon>
        <taxon>Ascomycota</taxon>
        <taxon>Pezizomycotina</taxon>
        <taxon>Lecanoromycetes</taxon>
        <taxon>OSLEUM clade</taxon>
        <taxon>Lecanoromycetidae</taxon>
        <taxon>Lecanorales</taxon>
        <taxon>Lecanorineae</taxon>
        <taxon>Cladoniaceae</taxon>
        <taxon>Cladonia</taxon>
    </lineage>
</organism>
<comment type="caution">
    <text evidence="4">The sequence shown here is derived from an EMBL/GenBank/DDBJ whole genome shotgun (WGS) entry which is preliminary data.</text>
</comment>
<comment type="subcellular location">
    <subcellularLocation>
        <location evidence="1">Cytoplasm</location>
    </subcellularLocation>
</comment>
<sequence>MAEAQNEERATKLAAQAVELVASGQQEDGARALREAASLAPDHPQVTVALEKIQEEQRNVLYKLCSKFALENDQEAGKEALSYLTRSAEVPADVATKCMELVAKPLSGIDQEVQDAIVASLLRESHAAKAFLAKKLNQSKDNLAFEDIYAIGDGAANGIVSIVLDSSVWSRKDDQERCEYDIFQLYLAKLLEVGDEYNGRALKGIARLLAADGKKLHLLMDDMCFEAVLACLDDRNPIEVRTQATLAAAKYLEISDTAQNTLIHFVKFRVARQYNEDLVLAFSAAAGVFPVAPSIASSLFLTEGFLESLIPLVEKKLKSEKVEQATLDMLNAACIDTGCREAIRKHCVPWLQRVLEKGKGQRPGIAAVILAKCQSPSGEDDGTAAQTAERSPNIDRLVSELRKMMADESLEGMQNAIEGLAYASVKPRVKDRLAKDKAFLHDFLKILGTNSRLGTSLAFGGLTLIDNLTRYLPNVSEEQKRMSQLKAYANASKPSTQADPLDEDNAVAERCKAVVDAATVAILVSIARHLSPGSLGIVFNILLSLSRTPSLRGVITQQGGAKLLLQYYTSIKGTSTAEVQSRQTAAHALARLLISVDPTHVFPLSGSVSLTSTIRPLVQLLTEDPALATEGPRDLLPTFEALLALTNIASVPSCGAPETIIRLAFPTIEDLLLSNNERIRRAATELVCNLCNCPAGVELYADESKAAERRMHILLAMADVDDAATRRAAGGALASLTQFDGAVKALLGRERGVSILLGMCEDQKEDDADLVHRGVVCVSNIVCAEGAMNTTAIQNVRDSGGFEILGQAAMKYQHNEAILSCALTALKVLKA</sequence>
<evidence type="ECO:0000259" key="3">
    <source>
        <dbReference type="Pfam" id="PF11701"/>
    </source>
</evidence>
<evidence type="ECO:0000313" key="4">
    <source>
        <dbReference type="EMBL" id="KAK0512299.1"/>
    </source>
</evidence>
<dbReference type="AlphaFoldDB" id="A0AA39R297"/>
<reference evidence="4" key="1">
    <citation type="submission" date="2023-03" db="EMBL/GenBank/DDBJ databases">
        <title>Complete genome of Cladonia borealis.</title>
        <authorList>
            <person name="Park H."/>
        </authorList>
    </citation>
    <scope>NUCLEOTIDE SEQUENCE</scope>
    <source>
        <strain evidence="4">ANT050790</strain>
    </source>
</reference>
<dbReference type="InterPro" id="IPR024660">
    <property type="entry name" value="UCS_central_dom"/>
</dbReference>
<dbReference type="PANTHER" id="PTHR45994">
    <property type="entry name" value="FI21225P1"/>
    <property type="match status" value="1"/>
</dbReference>
<evidence type="ECO:0000313" key="5">
    <source>
        <dbReference type="Proteomes" id="UP001166286"/>
    </source>
</evidence>
<dbReference type="Proteomes" id="UP001166286">
    <property type="component" value="Unassembled WGS sequence"/>
</dbReference>
<dbReference type="Gene3D" id="1.25.10.100">
    <property type="match status" value="1"/>
</dbReference>
<dbReference type="Gene3D" id="1.25.10.10">
    <property type="entry name" value="Leucine-rich Repeat Variant"/>
    <property type="match status" value="1"/>
</dbReference>
<dbReference type="EMBL" id="JAFEKC020000011">
    <property type="protein sequence ID" value="KAK0512299.1"/>
    <property type="molecule type" value="Genomic_DNA"/>
</dbReference>
<keyword evidence="2" id="KW-0963">Cytoplasm</keyword>
<dbReference type="PANTHER" id="PTHR45994:SF1">
    <property type="entry name" value="FI21225P1"/>
    <property type="match status" value="1"/>
</dbReference>
<proteinExistence type="predicted"/>
<dbReference type="GO" id="GO:0005737">
    <property type="term" value="C:cytoplasm"/>
    <property type="evidence" value="ECO:0007669"/>
    <property type="project" value="UniProtKB-SubCell"/>
</dbReference>
<name>A0AA39R297_9LECA</name>
<evidence type="ECO:0000256" key="2">
    <source>
        <dbReference type="ARBA" id="ARBA00022490"/>
    </source>
</evidence>
<evidence type="ECO:0000256" key="1">
    <source>
        <dbReference type="ARBA" id="ARBA00004496"/>
    </source>
</evidence>
<feature type="domain" description="UNC-45/Cro1/She4 central" evidence="3">
    <location>
        <begin position="224"/>
        <end position="372"/>
    </location>
</feature>
<dbReference type="GO" id="GO:0051879">
    <property type="term" value="F:Hsp90 protein binding"/>
    <property type="evidence" value="ECO:0007669"/>
    <property type="project" value="TreeGrafter"/>
</dbReference>
<dbReference type="SUPFAM" id="SSF48371">
    <property type="entry name" value="ARM repeat"/>
    <property type="match status" value="2"/>
</dbReference>